<evidence type="ECO:0000256" key="7">
    <source>
        <dbReference type="ARBA" id="ARBA00032808"/>
    </source>
</evidence>
<dbReference type="InterPro" id="IPR029056">
    <property type="entry name" value="Ribokinase-like"/>
</dbReference>
<evidence type="ECO:0000256" key="5">
    <source>
        <dbReference type="ARBA" id="ARBA00022777"/>
    </source>
</evidence>
<keyword evidence="3" id="KW-0808">Transferase</keyword>
<evidence type="ECO:0000256" key="1">
    <source>
        <dbReference type="ARBA" id="ARBA00008805"/>
    </source>
</evidence>
<reference evidence="8" key="2">
    <citation type="journal article" date="2015" name="Fish Shellfish Immunol.">
        <title>Early steps in the European eel (Anguilla anguilla)-Vibrio vulnificus interaction in the gills: Role of the RtxA13 toxin.</title>
        <authorList>
            <person name="Callol A."/>
            <person name="Pajuelo D."/>
            <person name="Ebbesson L."/>
            <person name="Teles M."/>
            <person name="MacKenzie S."/>
            <person name="Amaro C."/>
        </authorList>
    </citation>
    <scope>NUCLEOTIDE SEQUENCE</scope>
</reference>
<dbReference type="SUPFAM" id="SSF53613">
    <property type="entry name" value="Ribokinase-like"/>
    <property type="match status" value="1"/>
</dbReference>
<dbReference type="EC" id="2.7.1.35" evidence="2"/>
<evidence type="ECO:0000256" key="4">
    <source>
        <dbReference type="ARBA" id="ARBA00022741"/>
    </source>
</evidence>
<organism evidence="8">
    <name type="scientific">Anguilla anguilla</name>
    <name type="common">European freshwater eel</name>
    <name type="synonym">Muraena anguilla</name>
    <dbReference type="NCBI Taxonomy" id="7936"/>
    <lineage>
        <taxon>Eukaryota</taxon>
        <taxon>Metazoa</taxon>
        <taxon>Chordata</taxon>
        <taxon>Craniata</taxon>
        <taxon>Vertebrata</taxon>
        <taxon>Euteleostomi</taxon>
        <taxon>Actinopterygii</taxon>
        <taxon>Neopterygii</taxon>
        <taxon>Teleostei</taxon>
        <taxon>Anguilliformes</taxon>
        <taxon>Anguillidae</taxon>
        <taxon>Anguilla</taxon>
    </lineage>
</organism>
<dbReference type="EMBL" id="GBXM01031884">
    <property type="protein sequence ID" value="JAH76693.1"/>
    <property type="molecule type" value="Transcribed_RNA"/>
</dbReference>
<name>A0A0E9VHJ5_ANGAN</name>
<dbReference type="PANTHER" id="PTHR10534:SF2">
    <property type="entry name" value="PYRIDOXAL KINASE"/>
    <property type="match status" value="1"/>
</dbReference>
<comment type="similarity">
    <text evidence="1">Belongs to the pyridoxine kinase family.</text>
</comment>
<dbReference type="GO" id="GO:0008478">
    <property type="term" value="F:pyridoxal kinase activity"/>
    <property type="evidence" value="ECO:0007669"/>
    <property type="project" value="UniProtKB-EC"/>
</dbReference>
<accession>A0A0E9VHJ5</accession>
<proteinExistence type="inferred from homology"/>
<reference evidence="8" key="1">
    <citation type="submission" date="2014-11" db="EMBL/GenBank/DDBJ databases">
        <authorList>
            <person name="Amaro Gonzalez C."/>
        </authorList>
    </citation>
    <scope>NUCLEOTIDE SEQUENCE</scope>
</reference>
<dbReference type="GO" id="GO:0009443">
    <property type="term" value="P:pyridoxal 5'-phosphate salvage"/>
    <property type="evidence" value="ECO:0007669"/>
    <property type="project" value="InterPro"/>
</dbReference>
<dbReference type="AlphaFoldDB" id="A0A0E9VHJ5"/>
<dbReference type="InterPro" id="IPR004625">
    <property type="entry name" value="PyrdxlKinase"/>
</dbReference>
<dbReference type="Gene3D" id="3.40.1190.20">
    <property type="match status" value="1"/>
</dbReference>
<keyword evidence="4" id="KW-0547">Nucleotide-binding</keyword>
<dbReference type="GO" id="GO:0005524">
    <property type="term" value="F:ATP binding"/>
    <property type="evidence" value="ECO:0007669"/>
    <property type="project" value="UniProtKB-KW"/>
</dbReference>
<protein>
    <recommendedName>
        <fullName evidence="2">pyridoxal kinase</fullName>
        <ecNumber evidence="2">2.7.1.35</ecNumber>
    </recommendedName>
    <alternativeName>
        <fullName evidence="7">Pyridoxine kinase</fullName>
    </alternativeName>
</protein>
<sequence>MECRVLSIQSHVVRGYVGNKSATFPLQVIYAVI</sequence>
<evidence type="ECO:0000256" key="2">
    <source>
        <dbReference type="ARBA" id="ARBA00012104"/>
    </source>
</evidence>
<evidence type="ECO:0000256" key="3">
    <source>
        <dbReference type="ARBA" id="ARBA00022679"/>
    </source>
</evidence>
<evidence type="ECO:0000313" key="8">
    <source>
        <dbReference type="EMBL" id="JAH76693.1"/>
    </source>
</evidence>
<keyword evidence="5" id="KW-0418">Kinase</keyword>
<keyword evidence="6" id="KW-0067">ATP-binding</keyword>
<dbReference type="GO" id="GO:0005829">
    <property type="term" value="C:cytosol"/>
    <property type="evidence" value="ECO:0007669"/>
    <property type="project" value="TreeGrafter"/>
</dbReference>
<dbReference type="PANTHER" id="PTHR10534">
    <property type="entry name" value="PYRIDOXAL KINASE"/>
    <property type="match status" value="1"/>
</dbReference>
<evidence type="ECO:0000256" key="6">
    <source>
        <dbReference type="ARBA" id="ARBA00022840"/>
    </source>
</evidence>